<dbReference type="GO" id="GO:0034388">
    <property type="term" value="C:Pwp2p-containing subcomplex of 90S preribosome"/>
    <property type="evidence" value="ECO:0007669"/>
    <property type="project" value="EnsemblFungi"/>
</dbReference>
<evidence type="ECO:0000256" key="1">
    <source>
        <dbReference type="ARBA" id="ARBA00004604"/>
    </source>
</evidence>
<dbReference type="InterPro" id="IPR001680">
    <property type="entry name" value="WD40_rpt"/>
</dbReference>
<dbReference type="FunCoup" id="A0A1D2VFA2">
    <property type="interactions" value="1072"/>
</dbReference>
<dbReference type="InterPro" id="IPR045161">
    <property type="entry name" value="Utp18"/>
</dbReference>
<feature type="region of interest" description="Disordered" evidence="7">
    <location>
        <begin position="78"/>
        <end position="107"/>
    </location>
</feature>
<feature type="region of interest" description="Disordered" evidence="7">
    <location>
        <begin position="239"/>
        <end position="276"/>
    </location>
</feature>
<comment type="subcellular location">
    <subcellularLocation>
        <location evidence="1">Nucleus</location>
        <location evidence="1">Nucleolus</location>
    </subcellularLocation>
</comment>
<dbReference type="Proteomes" id="UP000095038">
    <property type="component" value="Unassembled WGS sequence"/>
</dbReference>
<dbReference type="SMART" id="SM00320">
    <property type="entry name" value="WD40"/>
    <property type="match status" value="5"/>
</dbReference>
<feature type="compositionally biased region" description="Low complexity" evidence="7">
    <location>
        <begin position="1"/>
        <end position="24"/>
    </location>
</feature>
<evidence type="ECO:0000256" key="6">
    <source>
        <dbReference type="ARBA" id="ARBA00025767"/>
    </source>
</evidence>
<dbReference type="GO" id="GO:0032040">
    <property type="term" value="C:small-subunit processome"/>
    <property type="evidence" value="ECO:0007669"/>
    <property type="project" value="EnsemblFungi"/>
</dbReference>
<dbReference type="GO" id="GO:0000480">
    <property type="term" value="P:endonucleolytic cleavage in 5'-ETS of tricistronic rRNA transcript (SSU-rRNA, 5.8S rRNA, LSU-rRNA)"/>
    <property type="evidence" value="ECO:0007669"/>
    <property type="project" value="EnsemblFungi"/>
</dbReference>
<organism evidence="8 9">
    <name type="scientific">Ascoidea rubescens DSM 1968</name>
    <dbReference type="NCBI Taxonomy" id="1344418"/>
    <lineage>
        <taxon>Eukaryota</taxon>
        <taxon>Fungi</taxon>
        <taxon>Dikarya</taxon>
        <taxon>Ascomycota</taxon>
        <taxon>Saccharomycotina</taxon>
        <taxon>Saccharomycetes</taxon>
        <taxon>Ascoideaceae</taxon>
        <taxon>Ascoidea</taxon>
    </lineage>
</organism>
<evidence type="ECO:0000256" key="3">
    <source>
        <dbReference type="ARBA" id="ARBA00022574"/>
    </source>
</evidence>
<reference evidence="9" key="1">
    <citation type="submission" date="2016-05" db="EMBL/GenBank/DDBJ databases">
        <title>Comparative genomics of biotechnologically important yeasts.</title>
        <authorList>
            <consortium name="DOE Joint Genome Institute"/>
            <person name="Riley R."/>
            <person name="Haridas S."/>
            <person name="Wolfe K.H."/>
            <person name="Lopes M.R."/>
            <person name="Hittinger C.T."/>
            <person name="Goker M."/>
            <person name="Salamov A."/>
            <person name="Wisecaver J."/>
            <person name="Long T.M."/>
            <person name="Aerts A.L."/>
            <person name="Barry K."/>
            <person name="Choi C."/>
            <person name="Clum A."/>
            <person name="Coughlan A.Y."/>
            <person name="Deshpande S."/>
            <person name="Douglass A.P."/>
            <person name="Hanson S.J."/>
            <person name="Klenk H.-P."/>
            <person name="Labutti K."/>
            <person name="Lapidus A."/>
            <person name="Lindquist E."/>
            <person name="Lipzen A."/>
            <person name="Meier-Kolthoff J.P."/>
            <person name="Ohm R.A."/>
            <person name="Otillar R.P."/>
            <person name="Pangilinan J."/>
            <person name="Peng Y."/>
            <person name="Rokas A."/>
            <person name="Rosa C.A."/>
            <person name="Scheuner C."/>
            <person name="Sibirny A.A."/>
            <person name="Slot J.C."/>
            <person name="Stielow J.B."/>
            <person name="Sun H."/>
            <person name="Kurtzman C.P."/>
            <person name="Blackwell M."/>
            <person name="Grigoriev I.V."/>
            <person name="Jeffries T.W."/>
        </authorList>
    </citation>
    <scope>NUCLEOTIDE SEQUENCE [LARGE SCALE GENOMIC DNA]</scope>
    <source>
        <strain evidence="9">DSM 1968</strain>
    </source>
</reference>
<dbReference type="RefSeq" id="XP_020046661.1">
    <property type="nucleotide sequence ID" value="XM_020193433.1"/>
</dbReference>
<keyword evidence="3" id="KW-0853">WD repeat</keyword>
<feature type="compositionally biased region" description="Basic and acidic residues" evidence="7">
    <location>
        <begin position="89"/>
        <end position="99"/>
    </location>
</feature>
<feature type="region of interest" description="Disordered" evidence="7">
    <location>
        <begin position="145"/>
        <end position="183"/>
    </location>
</feature>
<keyword evidence="2" id="KW-0698">rRNA processing</keyword>
<dbReference type="OrthoDB" id="1935146at2759"/>
<feature type="region of interest" description="Disordered" evidence="7">
    <location>
        <begin position="1"/>
        <end position="43"/>
    </location>
</feature>
<gene>
    <name evidence="8" type="ORF">ASCRUDRAFT_76353</name>
</gene>
<dbReference type="STRING" id="1344418.A0A1D2VFA2"/>
<evidence type="ECO:0000313" key="8">
    <source>
        <dbReference type="EMBL" id="ODV60354.1"/>
    </source>
</evidence>
<dbReference type="GeneID" id="30967069"/>
<feature type="compositionally biased region" description="Basic residues" evidence="7">
    <location>
        <begin position="25"/>
        <end position="37"/>
    </location>
</feature>
<evidence type="ECO:0000256" key="4">
    <source>
        <dbReference type="ARBA" id="ARBA00022737"/>
    </source>
</evidence>
<feature type="compositionally biased region" description="Acidic residues" evidence="7">
    <location>
        <begin position="261"/>
        <end position="271"/>
    </location>
</feature>
<keyword evidence="9" id="KW-1185">Reference proteome</keyword>
<dbReference type="PANTHER" id="PTHR18359">
    <property type="entry name" value="WD-REPEAT PROTEIN-RELATED"/>
    <property type="match status" value="1"/>
</dbReference>
<feature type="compositionally biased region" description="Basic and acidic residues" evidence="7">
    <location>
        <begin position="248"/>
        <end position="260"/>
    </location>
</feature>
<dbReference type="SUPFAM" id="SSF50978">
    <property type="entry name" value="WD40 repeat-like"/>
    <property type="match status" value="1"/>
</dbReference>
<evidence type="ECO:0000256" key="2">
    <source>
        <dbReference type="ARBA" id="ARBA00022552"/>
    </source>
</evidence>
<sequence length="636" mass="72240">MGKKNNSSNKKSGTVSKVNKNNVNKQKKGGSKSKKKVKIEIPPKDEEELLLEKLVFGDEKGFDDNLKKLNDIDYNFLSDEDEEDEDDDNHGINDFRDIDYQSDEDIDQEMGVNTELLQDDELFFVDDGDNENTQDDKDKNLEIEVDKGSNSGNEDSDSDLESNLDLKNGELDSNSDAWEDSDDGKINIDILSMDRLKKLRKTENDSIISGKTYIKRLRAQYERIYPRPEWAINLSKNGFENEMNSDNEDGKRKNDNGNKEDDSDGEYETNEADTNNNSNSLIRLLSKINHDGYNISYDNNSKISKLLSSVAIDLTRLKDANYKHLSRAAIQTISFHINLPLLLTGGYDQTVRVYHIDGKNNNVVTTLYLKDSPIQTAYFSRTENSELNENSSYEIFSGGRRKYMYKWNIKTEEINKIQRLYGHESTQKSFERFKMSKDGRFIGLMGNNGYINLISSLNGIWIRNFKIEGVLADFDFYSNDGKIIVISTSGEIWEFEVESGNIIGKWKDNNGIGITKLSVGSKNDRFLAIGTNLGIVNIYDFQKRKLLNTMQQLTTSISSLTFNHDGQLLCMASRGKKDALRLVHLPSCQVFKNWPNSGTPLGKVTSVAFSPKSQMICVGNEAGKARLWKLNHYASQ</sequence>
<dbReference type="Gene3D" id="2.130.10.10">
    <property type="entry name" value="YVTN repeat-like/Quinoprotein amine dehydrogenase"/>
    <property type="match status" value="1"/>
</dbReference>
<dbReference type="GO" id="GO:0000447">
    <property type="term" value="P:endonucleolytic cleavage in ITS1 to separate SSU-rRNA from 5.8S rRNA and LSU-rRNA from tricistronic rRNA transcript (SSU-rRNA, 5.8S rRNA, LSU-rRNA)"/>
    <property type="evidence" value="ECO:0007669"/>
    <property type="project" value="EnsemblFungi"/>
</dbReference>
<dbReference type="PANTHER" id="PTHR18359:SF0">
    <property type="entry name" value="U3 SMALL NUCLEOLAR RNA-ASSOCIATED PROTEIN 18 HOMOLOG"/>
    <property type="match status" value="1"/>
</dbReference>
<comment type="similarity">
    <text evidence="6">Belongs to the WD repeat UTP18 family.</text>
</comment>
<dbReference type="InParanoid" id="A0A1D2VFA2"/>
<dbReference type="Pfam" id="PF00400">
    <property type="entry name" value="WD40"/>
    <property type="match status" value="2"/>
</dbReference>
<keyword evidence="4" id="KW-0677">Repeat</keyword>
<dbReference type="InterPro" id="IPR036322">
    <property type="entry name" value="WD40_repeat_dom_sf"/>
</dbReference>
<accession>A0A1D2VFA2</accession>
<dbReference type="InterPro" id="IPR015943">
    <property type="entry name" value="WD40/YVTN_repeat-like_dom_sf"/>
</dbReference>
<feature type="compositionally biased region" description="Acidic residues" evidence="7">
    <location>
        <begin position="78"/>
        <end position="88"/>
    </location>
</feature>
<evidence type="ECO:0000256" key="7">
    <source>
        <dbReference type="SAM" id="MobiDB-lite"/>
    </source>
</evidence>
<dbReference type="EMBL" id="KV454482">
    <property type="protein sequence ID" value="ODV60354.1"/>
    <property type="molecule type" value="Genomic_DNA"/>
</dbReference>
<evidence type="ECO:0000313" key="9">
    <source>
        <dbReference type="Proteomes" id="UP000095038"/>
    </source>
</evidence>
<dbReference type="AlphaFoldDB" id="A0A1D2VFA2"/>
<proteinExistence type="inferred from homology"/>
<dbReference type="GO" id="GO:0000472">
    <property type="term" value="P:endonucleolytic cleavage to generate mature 5'-end of SSU-rRNA from (SSU-rRNA, 5.8S rRNA, LSU-rRNA)"/>
    <property type="evidence" value="ECO:0007669"/>
    <property type="project" value="EnsemblFungi"/>
</dbReference>
<protein>
    <submittedName>
        <fullName evidence="8">WD40 repeat-like protein</fullName>
    </submittedName>
</protein>
<keyword evidence="5" id="KW-0539">Nucleus</keyword>
<name>A0A1D2VFA2_9ASCO</name>
<dbReference type="GO" id="GO:0000292">
    <property type="term" value="P:RNA fragment catabolic process"/>
    <property type="evidence" value="ECO:0007669"/>
    <property type="project" value="EnsemblFungi"/>
</dbReference>
<evidence type="ECO:0000256" key="5">
    <source>
        <dbReference type="ARBA" id="ARBA00023242"/>
    </source>
</evidence>